<evidence type="ECO:0000256" key="1">
    <source>
        <dbReference type="SAM" id="Phobius"/>
    </source>
</evidence>
<dbReference type="AlphaFoldDB" id="A0A1E7QYY2"/>
<keyword evidence="1" id="KW-0472">Membrane</keyword>
<dbReference type="STRING" id="1262585.BJI46_05935"/>
<gene>
    <name evidence="2" type="ORF">BJI46_05935</name>
</gene>
<keyword evidence="3" id="KW-1185">Reference proteome</keyword>
<proteinExistence type="predicted"/>
<feature type="transmembrane region" description="Helical" evidence="1">
    <location>
        <begin position="33"/>
        <end position="52"/>
    </location>
</feature>
<accession>A0A1E7QYY2</accession>
<name>A0A1E7QYY2_9GAMM</name>
<evidence type="ECO:0000313" key="3">
    <source>
        <dbReference type="Proteomes" id="UP000185895"/>
    </source>
</evidence>
<evidence type="ECO:0000313" key="2">
    <source>
        <dbReference type="EMBL" id="OEY92282.1"/>
    </source>
</evidence>
<organism evidence="2 3">
    <name type="scientific">Acinetobacter qingfengensis</name>
    <dbReference type="NCBI Taxonomy" id="1262585"/>
    <lineage>
        <taxon>Bacteria</taxon>
        <taxon>Pseudomonadati</taxon>
        <taxon>Pseudomonadota</taxon>
        <taxon>Gammaproteobacteria</taxon>
        <taxon>Moraxellales</taxon>
        <taxon>Moraxellaceae</taxon>
        <taxon>Acinetobacter</taxon>
    </lineage>
</organism>
<dbReference type="EMBL" id="MKKK01000067">
    <property type="protein sequence ID" value="OEY92282.1"/>
    <property type="molecule type" value="Genomic_DNA"/>
</dbReference>
<keyword evidence="1" id="KW-0812">Transmembrane</keyword>
<protein>
    <submittedName>
        <fullName evidence="2">Uncharacterized protein</fullName>
    </submittedName>
</protein>
<dbReference type="RefSeq" id="WP_070070877.1">
    <property type="nucleotide sequence ID" value="NZ_MKKK01000067.1"/>
</dbReference>
<reference evidence="2 3" key="1">
    <citation type="submission" date="2016-09" db="EMBL/GenBank/DDBJ databases">
        <authorList>
            <person name="Capua I."/>
            <person name="De Benedictis P."/>
            <person name="Joannis T."/>
            <person name="Lombin L.H."/>
            <person name="Cattoli G."/>
        </authorList>
    </citation>
    <scope>NUCLEOTIDE SEQUENCE [LARGE SCALE GENOMIC DNA]</scope>
    <source>
        <strain evidence="2 3">ANC 4671</strain>
    </source>
</reference>
<comment type="caution">
    <text evidence="2">The sequence shown here is derived from an EMBL/GenBank/DDBJ whole genome shotgun (WGS) entry which is preliminary data.</text>
</comment>
<sequence length="196" mass="22259">MTNLERQQQLIQFIDQIPQSTILTGSHKARFKMLGLGIFGCVASIFFFYRYAQQQSSLATAIIFAIIAVFFLFLTVKRWNDGNIQLIEFTHQQVNIKNLNRSIPLSSIVAFQYIHDDQDALILTLDQSMSDLALQSKTANLAGAIILVSHQKQPTVRITVPYAFESQGKQLSQTQVEQLLHDYTDVAQANRELIMH</sequence>
<keyword evidence="1" id="KW-1133">Transmembrane helix</keyword>
<feature type="transmembrane region" description="Helical" evidence="1">
    <location>
        <begin position="58"/>
        <end position="76"/>
    </location>
</feature>
<dbReference type="Proteomes" id="UP000185895">
    <property type="component" value="Unassembled WGS sequence"/>
</dbReference>